<dbReference type="EMBL" id="ML119141">
    <property type="protein sequence ID" value="RPB10674.1"/>
    <property type="molecule type" value="Genomic_DNA"/>
</dbReference>
<evidence type="ECO:0000313" key="3">
    <source>
        <dbReference type="Proteomes" id="UP000277580"/>
    </source>
</evidence>
<keyword evidence="3" id="KW-1185">Reference proteome</keyword>
<dbReference type="AlphaFoldDB" id="A0A3N4KJC9"/>
<feature type="region of interest" description="Disordered" evidence="1">
    <location>
        <begin position="1"/>
        <end position="87"/>
    </location>
</feature>
<evidence type="ECO:0000256" key="1">
    <source>
        <dbReference type="SAM" id="MobiDB-lite"/>
    </source>
</evidence>
<dbReference type="InParanoid" id="A0A3N4KJC9"/>
<dbReference type="OrthoDB" id="5415522at2759"/>
<feature type="compositionally biased region" description="Low complexity" evidence="1">
    <location>
        <begin position="72"/>
        <end position="87"/>
    </location>
</feature>
<protein>
    <submittedName>
        <fullName evidence="2">Uncharacterized protein</fullName>
    </submittedName>
</protein>
<evidence type="ECO:0000313" key="2">
    <source>
        <dbReference type="EMBL" id="RPB10674.1"/>
    </source>
</evidence>
<reference evidence="2 3" key="1">
    <citation type="journal article" date="2018" name="Nat. Ecol. Evol.">
        <title>Pezizomycetes genomes reveal the molecular basis of ectomycorrhizal truffle lifestyle.</title>
        <authorList>
            <person name="Murat C."/>
            <person name="Payen T."/>
            <person name="Noel B."/>
            <person name="Kuo A."/>
            <person name="Morin E."/>
            <person name="Chen J."/>
            <person name="Kohler A."/>
            <person name="Krizsan K."/>
            <person name="Balestrini R."/>
            <person name="Da Silva C."/>
            <person name="Montanini B."/>
            <person name="Hainaut M."/>
            <person name="Levati E."/>
            <person name="Barry K.W."/>
            <person name="Belfiori B."/>
            <person name="Cichocki N."/>
            <person name="Clum A."/>
            <person name="Dockter R.B."/>
            <person name="Fauchery L."/>
            <person name="Guy J."/>
            <person name="Iotti M."/>
            <person name="Le Tacon F."/>
            <person name="Lindquist E.A."/>
            <person name="Lipzen A."/>
            <person name="Malagnac F."/>
            <person name="Mello A."/>
            <person name="Molinier V."/>
            <person name="Miyauchi S."/>
            <person name="Poulain J."/>
            <person name="Riccioni C."/>
            <person name="Rubini A."/>
            <person name="Sitrit Y."/>
            <person name="Splivallo R."/>
            <person name="Traeger S."/>
            <person name="Wang M."/>
            <person name="Zifcakova L."/>
            <person name="Wipf D."/>
            <person name="Zambonelli A."/>
            <person name="Paolocci F."/>
            <person name="Nowrousian M."/>
            <person name="Ottonello S."/>
            <person name="Baldrian P."/>
            <person name="Spatafora J.W."/>
            <person name="Henrissat B."/>
            <person name="Nagy L.G."/>
            <person name="Aury J.M."/>
            <person name="Wincker P."/>
            <person name="Grigoriev I.V."/>
            <person name="Bonfante P."/>
            <person name="Martin F.M."/>
        </authorList>
    </citation>
    <scope>NUCLEOTIDE SEQUENCE [LARGE SCALE GENOMIC DNA]</scope>
    <source>
        <strain evidence="2 3">CCBAS932</strain>
    </source>
</reference>
<dbReference type="STRING" id="1392247.A0A3N4KJC9"/>
<name>A0A3N4KJC9_9PEZI</name>
<organism evidence="2 3">
    <name type="scientific">Morchella conica CCBAS932</name>
    <dbReference type="NCBI Taxonomy" id="1392247"/>
    <lineage>
        <taxon>Eukaryota</taxon>
        <taxon>Fungi</taxon>
        <taxon>Dikarya</taxon>
        <taxon>Ascomycota</taxon>
        <taxon>Pezizomycotina</taxon>
        <taxon>Pezizomycetes</taxon>
        <taxon>Pezizales</taxon>
        <taxon>Morchellaceae</taxon>
        <taxon>Morchella</taxon>
    </lineage>
</organism>
<proteinExistence type="predicted"/>
<gene>
    <name evidence="2" type="ORF">P167DRAFT_537398</name>
</gene>
<accession>A0A3N4KJC9</accession>
<feature type="compositionally biased region" description="Low complexity" evidence="1">
    <location>
        <begin position="44"/>
        <end position="65"/>
    </location>
</feature>
<sequence length="87" mass="9335">MPKDNFGKQYDVTSSGTNSQGNRYDSRDYGSSAPNQNSYHYSNKDGSYYYSNSNGSSYYNDGKGNATYSTPSSGSSRSSGSSGTAKK</sequence>
<feature type="compositionally biased region" description="Polar residues" evidence="1">
    <location>
        <begin position="11"/>
        <end position="23"/>
    </location>
</feature>
<dbReference type="Proteomes" id="UP000277580">
    <property type="component" value="Unassembled WGS sequence"/>
</dbReference>